<reference evidence="1 2" key="1">
    <citation type="submission" date="2014-08" db="EMBL/GenBank/DDBJ databases">
        <title>Porphyromonas crevioricanis strain:COT-253_OH1447 Genome sequencing.</title>
        <authorList>
            <person name="Wallis C."/>
            <person name="Deusch O."/>
            <person name="O'Flynn C."/>
            <person name="Davis I."/>
            <person name="Jospin G."/>
            <person name="Darling A.E."/>
            <person name="Coil D.A."/>
            <person name="Alexiev A."/>
            <person name="Horsfall A."/>
            <person name="Kirkwood N."/>
            <person name="Harris S."/>
            <person name="Eisen J.A."/>
        </authorList>
    </citation>
    <scope>NUCLEOTIDE SEQUENCE [LARGE SCALE GENOMIC DNA]</scope>
    <source>
        <strain evidence="2">COT-253 OH1447</strain>
    </source>
</reference>
<dbReference type="AlphaFoldDB" id="A0AB34PH08"/>
<evidence type="ECO:0000313" key="1">
    <source>
        <dbReference type="EMBL" id="KGN93914.1"/>
    </source>
</evidence>
<sequence length="208" mass="23412">MKVLVGIAALVMIYLTVMSILTPVQFDKKQKEREVLIQKQLKGIATLQQAYEGIFGKYADAAHLRWFFQEGRIYYINAEGEYTDDMRDKGLSEREAARQGLLRRDTVWVPVIDTLLVGSGITPDNLLDVPGSSDKKITIETGSINQEVGNDTIAVPVYRAYVKFVDYLGDMDHVILQQKIRASEERVKGFPGLVIGSLEEVKNTGNWE</sequence>
<dbReference type="EMBL" id="JQJC01000022">
    <property type="protein sequence ID" value="KGN93914.1"/>
    <property type="molecule type" value="Genomic_DNA"/>
</dbReference>
<organism evidence="1 2">
    <name type="scientific">Porphyromonas crevioricanis</name>
    <dbReference type="NCBI Taxonomy" id="393921"/>
    <lineage>
        <taxon>Bacteria</taxon>
        <taxon>Pseudomonadati</taxon>
        <taxon>Bacteroidota</taxon>
        <taxon>Bacteroidia</taxon>
        <taxon>Bacteroidales</taxon>
        <taxon>Porphyromonadaceae</taxon>
        <taxon>Porphyromonas</taxon>
    </lineage>
</organism>
<evidence type="ECO:0000313" key="2">
    <source>
        <dbReference type="Proteomes" id="UP000030136"/>
    </source>
</evidence>
<accession>A0AB34PH08</accession>
<comment type="caution">
    <text evidence="1">The sequence shown here is derived from an EMBL/GenBank/DDBJ whole genome shotgun (WGS) entry which is preliminary data.</text>
</comment>
<dbReference type="Proteomes" id="UP000030136">
    <property type="component" value="Unassembled WGS sequence"/>
</dbReference>
<proteinExistence type="predicted"/>
<gene>
    <name evidence="1" type="ORF">HQ38_07830</name>
</gene>
<protein>
    <submittedName>
        <fullName evidence="1">Uncharacterized protein</fullName>
    </submittedName>
</protein>
<name>A0AB34PH08_9PORP</name>